<feature type="compositionally biased region" description="Basic and acidic residues" evidence="5">
    <location>
        <begin position="250"/>
        <end position="289"/>
    </location>
</feature>
<evidence type="ECO:0000313" key="8">
    <source>
        <dbReference type="Proteomes" id="UP000230750"/>
    </source>
</evidence>
<protein>
    <recommendedName>
        <fullName evidence="6">Reverse transcriptase domain-containing protein</fullName>
    </recommendedName>
</protein>
<reference evidence="7 8" key="1">
    <citation type="journal article" date="2017" name="PLoS Biol.">
        <title>The sea cucumber genome provides insights into morphological evolution and visceral regeneration.</title>
        <authorList>
            <person name="Zhang X."/>
            <person name="Sun L."/>
            <person name="Yuan J."/>
            <person name="Sun Y."/>
            <person name="Gao Y."/>
            <person name="Zhang L."/>
            <person name="Li S."/>
            <person name="Dai H."/>
            <person name="Hamel J.F."/>
            <person name="Liu C."/>
            <person name="Yu Y."/>
            <person name="Liu S."/>
            <person name="Lin W."/>
            <person name="Guo K."/>
            <person name="Jin S."/>
            <person name="Xu P."/>
            <person name="Storey K.B."/>
            <person name="Huan P."/>
            <person name="Zhang T."/>
            <person name="Zhou Y."/>
            <person name="Zhang J."/>
            <person name="Lin C."/>
            <person name="Li X."/>
            <person name="Xing L."/>
            <person name="Huo D."/>
            <person name="Sun M."/>
            <person name="Wang L."/>
            <person name="Mercier A."/>
            <person name="Li F."/>
            <person name="Yang H."/>
            <person name="Xiang J."/>
        </authorList>
    </citation>
    <scope>NUCLEOTIDE SEQUENCE [LARGE SCALE GENOMIC DNA]</scope>
    <source>
        <strain evidence="7">Shaxun</strain>
        <tissue evidence="7">Muscle</tissue>
    </source>
</reference>
<dbReference type="Proteomes" id="UP000230750">
    <property type="component" value="Unassembled WGS sequence"/>
</dbReference>
<dbReference type="CDD" id="cd01647">
    <property type="entry name" value="RT_LTR"/>
    <property type="match status" value="1"/>
</dbReference>
<dbReference type="InterPro" id="IPR043128">
    <property type="entry name" value="Rev_trsase/Diguanyl_cyclase"/>
</dbReference>
<dbReference type="PANTHER" id="PTHR37984:SF5">
    <property type="entry name" value="PROTEIN NYNRIN-LIKE"/>
    <property type="match status" value="1"/>
</dbReference>
<evidence type="ECO:0000256" key="1">
    <source>
        <dbReference type="ARBA" id="ARBA00022679"/>
    </source>
</evidence>
<evidence type="ECO:0000256" key="5">
    <source>
        <dbReference type="SAM" id="MobiDB-lite"/>
    </source>
</evidence>
<evidence type="ECO:0000259" key="6">
    <source>
        <dbReference type="PROSITE" id="PS50878"/>
    </source>
</evidence>
<dbReference type="GO" id="GO:0004519">
    <property type="term" value="F:endonuclease activity"/>
    <property type="evidence" value="ECO:0007669"/>
    <property type="project" value="UniProtKB-KW"/>
</dbReference>
<evidence type="ECO:0000256" key="3">
    <source>
        <dbReference type="ARBA" id="ARBA00022722"/>
    </source>
</evidence>
<dbReference type="Gene3D" id="3.10.10.10">
    <property type="entry name" value="HIV Type 1 Reverse Transcriptase, subunit A, domain 1"/>
    <property type="match status" value="1"/>
</dbReference>
<keyword evidence="4" id="KW-0255">Endonuclease</keyword>
<evidence type="ECO:0000256" key="2">
    <source>
        <dbReference type="ARBA" id="ARBA00022695"/>
    </source>
</evidence>
<evidence type="ECO:0000256" key="4">
    <source>
        <dbReference type="ARBA" id="ARBA00022759"/>
    </source>
</evidence>
<dbReference type="AlphaFoldDB" id="A0A2G8L5F6"/>
<dbReference type="EMBL" id="MRZV01000213">
    <property type="protein sequence ID" value="PIK55509.1"/>
    <property type="molecule type" value="Genomic_DNA"/>
</dbReference>
<dbReference type="Gene3D" id="3.30.70.270">
    <property type="match status" value="2"/>
</dbReference>
<feature type="compositionally biased region" description="Polar residues" evidence="5">
    <location>
        <begin position="186"/>
        <end position="211"/>
    </location>
</feature>
<name>A0A2G8L5F6_STIJA</name>
<dbReference type="InterPro" id="IPR050951">
    <property type="entry name" value="Retrovirus_Pol_polyprotein"/>
</dbReference>
<dbReference type="SUPFAM" id="SSF56672">
    <property type="entry name" value="DNA/RNA polymerases"/>
    <property type="match status" value="1"/>
</dbReference>
<keyword evidence="3" id="KW-0540">Nuclease</keyword>
<feature type="region of interest" description="Disordered" evidence="5">
    <location>
        <begin position="250"/>
        <end position="291"/>
    </location>
</feature>
<dbReference type="PANTHER" id="PTHR37984">
    <property type="entry name" value="PROTEIN CBG26694"/>
    <property type="match status" value="1"/>
</dbReference>
<keyword evidence="8" id="KW-1185">Reference proteome</keyword>
<feature type="domain" description="Reverse transcriptase" evidence="6">
    <location>
        <begin position="498"/>
        <end position="676"/>
    </location>
</feature>
<keyword evidence="2" id="KW-0548">Nucleotidyltransferase</keyword>
<comment type="caution">
    <text evidence="7">The sequence shown here is derived from an EMBL/GenBank/DDBJ whole genome shotgun (WGS) entry which is preliminary data.</text>
</comment>
<keyword evidence="4" id="KW-0378">Hydrolase</keyword>
<dbReference type="Gene3D" id="2.40.70.10">
    <property type="entry name" value="Acid Proteases"/>
    <property type="match status" value="1"/>
</dbReference>
<organism evidence="7 8">
    <name type="scientific">Stichopus japonicus</name>
    <name type="common">Sea cucumber</name>
    <dbReference type="NCBI Taxonomy" id="307972"/>
    <lineage>
        <taxon>Eukaryota</taxon>
        <taxon>Metazoa</taxon>
        <taxon>Echinodermata</taxon>
        <taxon>Eleutherozoa</taxon>
        <taxon>Echinozoa</taxon>
        <taxon>Holothuroidea</taxon>
        <taxon>Aspidochirotacea</taxon>
        <taxon>Aspidochirotida</taxon>
        <taxon>Stichopodidae</taxon>
        <taxon>Apostichopus</taxon>
    </lineage>
</organism>
<gene>
    <name evidence="7" type="ORF">BSL78_07590</name>
</gene>
<dbReference type="FunFam" id="3.30.70.270:FF:000020">
    <property type="entry name" value="Transposon Tf2-6 polyprotein-like Protein"/>
    <property type="match status" value="1"/>
</dbReference>
<feature type="region of interest" description="Disordered" evidence="5">
    <location>
        <begin position="183"/>
        <end position="214"/>
    </location>
</feature>
<dbReference type="SUPFAM" id="SSF50630">
    <property type="entry name" value="Acid proteases"/>
    <property type="match status" value="1"/>
</dbReference>
<dbReference type="STRING" id="307972.A0A2G8L5F6"/>
<dbReference type="InterPro" id="IPR021109">
    <property type="entry name" value="Peptidase_aspartic_dom_sf"/>
</dbReference>
<dbReference type="Gene3D" id="4.10.60.10">
    <property type="entry name" value="Zinc finger, CCHC-type"/>
    <property type="match status" value="1"/>
</dbReference>
<dbReference type="InterPro" id="IPR000477">
    <property type="entry name" value="RT_dom"/>
</dbReference>
<accession>A0A2G8L5F6</accession>
<evidence type="ECO:0000313" key="7">
    <source>
        <dbReference type="EMBL" id="PIK55509.1"/>
    </source>
</evidence>
<keyword evidence="1" id="KW-0808">Transferase</keyword>
<dbReference type="InterPro" id="IPR043502">
    <property type="entry name" value="DNA/RNA_pol_sf"/>
</dbReference>
<sequence>MTQAFLPPFNTTYDGEEDWDCYVERFELFLTANGLDMANCDNNARVIAMFLHALGARFYAIVRNLVAPSKPKDKSYTELKNTLRKHLKSTPMVVAERRKFLRRDQQPGESTADYVVQLKQLSLNCSYGNKLDENLRDRFISGLREEPTALKLMEKVSEKDTFTFNQTVEFALSRESTFEGARAMRSETTSTSPMTNVNTVQRKQGPNSNKASTRRCYRCGRNHNSDECWFKNTKCRKCSKIGHIERVCRSKRSQPENWRKQQSHQKKENKQSDSGHHETKSKTVNKLDDNMEVQRATSNGQSESYNYTMFKLSEGKAMNNDNSAIYVPVEIEGNIVNMEIDTGSGVSMIPISYYEKYLKHIPLLPGDKQFTSFTGQSVNPSGKVYVNVKYGNYDGKLRLYVVDCTEFYLLGREWLSMIPLDWKSLFRPIKPDRVLKVSDLEQVIDKHRELFDDSLGKLSEAKAKIVLREEAQPVMRKPHRVPYALKAQVEAELVRLQKNGVLTPVSHSEWGTSIVAVPKKDGSVRLCGNYKNTINPLLKPVAPPAINVDDILANLCGGVVFSKLDLAHAYNQMELDESSTQFLTLSTHKGLFQQNRLVFGITTAPAIWQSAIEQVLQGLPGVQVYLDDILVTGRTKEEHLSNLDQVLTRLKDRGLKLKEEKCDFLRESVHFLGHVIDAHGVHKSTAKVDQINAMQEPTDIGQLRSYLGMLNYYRKYLPNLATVLTPLTVLLEKGRKFEWTTEAAEAFETSKL</sequence>
<dbReference type="OrthoDB" id="775972at2759"/>
<proteinExistence type="predicted"/>
<dbReference type="GO" id="GO:0016779">
    <property type="term" value="F:nucleotidyltransferase activity"/>
    <property type="evidence" value="ECO:0007669"/>
    <property type="project" value="UniProtKB-KW"/>
</dbReference>
<dbReference type="PROSITE" id="PS50878">
    <property type="entry name" value="RT_POL"/>
    <property type="match status" value="1"/>
</dbReference>
<dbReference type="Pfam" id="PF00078">
    <property type="entry name" value="RVT_1"/>
    <property type="match status" value="1"/>
</dbReference>